<dbReference type="EMBL" id="CP000678">
    <property type="protein sequence ID" value="ABQ87987.1"/>
    <property type="molecule type" value="Genomic_DNA"/>
</dbReference>
<reference evidence="1 2" key="1">
    <citation type="journal article" date="2007" name="Proc. Natl. Acad. Sci. U.S.A.">
        <title>Genomic and metabolic adaptations of Methanobrevibacter smithii to the human gut.</title>
        <authorList>
            <person name="Samuel B.S."/>
            <person name="Hansen E.E."/>
            <person name="Manchester J.K."/>
            <person name="Coutinho P.M."/>
            <person name="Henrissat B."/>
            <person name="Fulton R."/>
            <person name="Latreille P."/>
            <person name="Kim K."/>
            <person name="Wilson R.K."/>
            <person name="Gordon J.I."/>
        </authorList>
    </citation>
    <scope>NUCLEOTIDE SEQUENCE [LARGE SCALE GENOMIC DNA]</scope>
    <source>
        <strain evidence="2">ATCC 35061 / DSM 861 / OCM 144 / PS</strain>
    </source>
</reference>
<dbReference type="HOGENOM" id="CLU_1207635_0_0_2"/>
<dbReference type="BioCyc" id="MSMI420247:GHWZ-1824-MONOMER"/>
<proteinExistence type="predicted"/>
<protein>
    <submittedName>
        <fullName evidence="1">Uncharacterized protein</fullName>
    </submittedName>
</protein>
<dbReference type="EnsemblBacteria" id="ABQ87987">
    <property type="protein sequence ID" value="ABQ87987"/>
    <property type="gene ID" value="Msm_1782"/>
</dbReference>
<evidence type="ECO:0000313" key="1">
    <source>
        <dbReference type="EMBL" id="ABQ87987.1"/>
    </source>
</evidence>
<keyword evidence="2" id="KW-1185">Reference proteome</keyword>
<name>A5UP59_METS3</name>
<dbReference type="Proteomes" id="UP000001992">
    <property type="component" value="Chromosome"/>
</dbReference>
<dbReference type="STRING" id="420247.Msm_1782"/>
<dbReference type="PATRIC" id="fig|420247.28.peg.1769"/>
<evidence type="ECO:0000313" key="2">
    <source>
        <dbReference type="Proteomes" id="UP000001992"/>
    </source>
</evidence>
<accession>A5UP59</accession>
<organism evidence="1 2">
    <name type="scientific">Methanobrevibacter smithii (strain ATCC 35061 / DSM 861 / OCM 144 / PS)</name>
    <dbReference type="NCBI Taxonomy" id="420247"/>
    <lineage>
        <taxon>Archaea</taxon>
        <taxon>Methanobacteriati</taxon>
        <taxon>Methanobacteriota</taxon>
        <taxon>Methanomada group</taxon>
        <taxon>Methanobacteria</taxon>
        <taxon>Methanobacteriales</taxon>
        <taxon>Methanobacteriaceae</taxon>
        <taxon>Methanobrevibacter</taxon>
    </lineage>
</organism>
<dbReference type="AlphaFoldDB" id="A5UP59"/>
<dbReference type="KEGG" id="msi:Msm_1782"/>
<sequence>MIDDSRERELKRLIFLEKLREVQIKFEFALSSGNVEYKQYTTYFNQIIDIVNNHSIDYYKLDYSKIKAHNKSNKSITWEYVQSTDNAYDKYTFAKKVHERCLVALDNISDINLLLDLDYYLGLITNVKNFYFTFDKEEAIQRSFNHRYKRFNTIFRDEVKALAMDYMKFYDINRFSKESFYGDENIRINQEQGLEFVEIGKLICDNKLKEARDKVIEVGVHVKGVPWPE</sequence>
<gene>
    <name evidence="1" type="ordered locus">Msm_1782</name>
</gene>